<reference evidence="1" key="1">
    <citation type="submission" date="2018-02" db="EMBL/GenBank/DDBJ databases">
        <title>Rhizophora mucronata_Transcriptome.</title>
        <authorList>
            <person name="Meera S.P."/>
            <person name="Sreeshan A."/>
            <person name="Augustine A."/>
        </authorList>
    </citation>
    <scope>NUCLEOTIDE SEQUENCE</scope>
    <source>
        <tissue evidence="1">Leaf</tissue>
    </source>
</reference>
<dbReference type="AlphaFoldDB" id="A0A2P2N6E6"/>
<accession>A0A2P2N6E6</accession>
<organism evidence="1">
    <name type="scientific">Rhizophora mucronata</name>
    <name type="common">Asiatic mangrove</name>
    <dbReference type="NCBI Taxonomy" id="61149"/>
    <lineage>
        <taxon>Eukaryota</taxon>
        <taxon>Viridiplantae</taxon>
        <taxon>Streptophyta</taxon>
        <taxon>Embryophyta</taxon>
        <taxon>Tracheophyta</taxon>
        <taxon>Spermatophyta</taxon>
        <taxon>Magnoliopsida</taxon>
        <taxon>eudicotyledons</taxon>
        <taxon>Gunneridae</taxon>
        <taxon>Pentapetalae</taxon>
        <taxon>rosids</taxon>
        <taxon>fabids</taxon>
        <taxon>Malpighiales</taxon>
        <taxon>Rhizophoraceae</taxon>
        <taxon>Rhizophora</taxon>
    </lineage>
</organism>
<evidence type="ECO:0000313" key="1">
    <source>
        <dbReference type="EMBL" id="MBX38000.1"/>
    </source>
</evidence>
<protein>
    <submittedName>
        <fullName evidence="1">Uncharacterized protein</fullName>
    </submittedName>
</protein>
<proteinExistence type="predicted"/>
<sequence length="28" mass="3327">MMLDKLVKFYSPEHAVYHLIFITGVMSR</sequence>
<dbReference type="EMBL" id="GGEC01057516">
    <property type="protein sequence ID" value="MBX38000.1"/>
    <property type="molecule type" value="Transcribed_RNA"/>
</dbReference>
<name>A0A2P2N6E6_RHIMU</name>